<keyword evidence="2" id="KW-0238">DNA-binding</keyword>
<evidence type="ECO:0000313" key="6">
    <source>
        <dbReference type="EMBL" id="KAJ1717936.1"/>
    </source>
</evidence>
<evidence type="ECO:0000256" key="5">
    <source>
        <dbReference type="ARBA" id="ARBA00034808"/>
    </source>
</evidence>
<evidence type="ECO:0000256" key="1">
    <source>
        <dbReference type="ARBA" id="ARBA00005446"/>
    </source>
</evidence>
<dbReference type="GO" id="GO:0005694">
    <property type="term" value="C:chromosome"/>
    <property type="evidence" value="ECO:0007669"/>
    <property type="project" value="TreeGrafter"/>
</dbReference>
<dbReference type="InterPro" id="IPR027417">
    <property type="entry name" value="P-loop_NTPase"/>
</dbReference>
<proteinExistence type="inferred from homology"/>
<evidence type="ECO:0000256" key="3">
    <source>
        <dbReference type="ARBA" id="ARBA00023235"/>
    </source>
</evidence>
<dbReference type="Proteomes" id="UP001143981">
    <property type="component" value="Unassembled WGS sequence"/>
</dbReference>
<dbReference type="GO" id="GO:0000724">
    <property type="term" value="P:double-strand break repair via homologous recombination"/>
    <property type="evidence" value="ECO:0007669"/>
    <property type="project" value="TreeGrafter"/>
</dbReference>
<dbReference type="PANTHER" id="PTHR13710:SF105">
    <property type="entry name" value="ATP-DEPENDENT DNA HELICASE Q1"/>
    <property type="match status" value="1"/>
</dbReference>
<dbReference type="GO" id="GO:0005737">
    <property type="term" value="C:cytoplasm"/>
    <property type="evidence" value="ECO:0007669"/>
    <property type="project" value="TreeGrafter"/>
</dbReference>
<dbReference type="EC" id="5.6.2.4" evidence="5"/>
<dbReference type="OrthoDB" id="2507344at2759"/>
<sequence length="145" mass="16125">MAGNGQLAHIFIDEAHVLVTERSFRHSMVLQLAGVFGYNCPKALLSATIPPTLETDIARSIGRTDSRELMIVRGRTYRPNIKYIVDSIPQYSEAASIKKLLRLYASDNSSRAIIYTPTRKLTKEIAGKIGVPFYHGGDMDADKIQ</sequence>
<organism evidence="6 7">
    <name type="scientific">Coemansia biformis</name>
    <dbReference type="NCBI Taxonomy" id="1286918"/>
    <lineage>
        <taxon>Eukaryota</taxon>
        <taxon>Fungi</taxon>
        <taxon>Fungi incertae sedis</taxon>
        <taxon>Zoopagomycota</taxon>
        <taxon>Kickxellomycotina</taxon>
        <taxon>Kickxellomycetes</taxon>
        <taxon>Kickxellales</taxon>
        <taxon>Kickxellaceae</taxon>
        <taxon>Coemansia</taxon>
    </lineage>
</organism>
<dbReference type="EMBL" id="JANBOI010004188">
    <property type="protein sequence ID" value="KAJ1717936.1"/>
    <property type="molecule type" value="Genomic_DNA"/>
</dbReference>
<keyword evidence="7" id="KW-1185">Reference proteome</keyword>
<dbReference type="PANTHER" id="PTHR13710">
    <property type="entry name" value="DNA HELICASE RECQ FAMILY MEMBER"/>
    <property type="match status" value="1"/>
</dbReference>
<comment type="catalytic activity">
    <reaction evidence="4">
        <text>Couples ATP hydrolysis with the unwinding of duplex DNA by translocating in the 3'-5' direction.</text>
        <dbReference type="EC" id="5.6.2.4"/>
    </reaction>
</comment>
<evidence type="ECO:0000256" key="4">
    <source>
        <dbReference type="ARBA" id="ARBA00034617"/>
    </source>
</evidence>
<dbReference type="GO" id="GO:0043138">
    <property type="term" value="F:3'-5' DNA helicase activity"/>
    <property type="evidence" value="ECO:0007669"/>
    <property type="project" value="UniProtKB-EC"/>
</dbReference>
<comment type="similarity">
    <text evidence="1">Belongs to the helicase family. RecQ subfamily.</text>
</comment>
<name>A0A9W7XRC3_9FUNG</name>
<dbReference type="AlphaFoldDB" id="A0A9W7XRC3"/>
<evidence type="ECO:0000313" key="7">
    <source>
        <dbReference type="Proteomes" id="UP001143981"/>
    </source>
</evidence>
<evidence type="ECO:0000256" key="2">
    <source>
        <dbReference type="ARBA" id="ARBA00023125"/>
    </source>
</evidence>
<dbReference type="SUPFAM" id="SSF52540">
    <property type="entry name" value="P-loop containing nucleoside triphosphate hydrolases"/>
    <property type="match status" value="1"/>
</dbReference>
<dbReference type="GO" id="GO:0003677">
    <property type="term" value="F:DNA binding"/>
    <property type="evidence" value="ECO:0007669"/>
    <property type="project" value="UniProtKB-KW"/>
</dbReference>
<dbReference type="GO" id="GO:0009378">
    <property type="term" value="F:four-way junction helicase activity"/>
    <property type="evidence" value="ECO:0007669"/>
    <property type="project" value="TreeGrafter"/>
</dbReference>
<accession>A0A9W7XRC3</accession>
<gene>
    <name evidence="6" type="ORF">LPJ61_007029</name>
</gene>
<keyword evidence="3" id="KW-0413">Isomerase</keyword>
<feature type="non-terminal residue" evidence="6">
    <location>
        <position position="145"/>
    </location>
</feature>
<comment type="caution">
    <text evidence="6">The sequence shown here is derived from an EMBL/GenBank/DDBJ whole genome shotgun (WGS) entry which is preliminary data.</text>
</comment>
<reference evidence="6" key="1">
    <citation type="submission" date="2022-07" db="EMBL/GenBank/DDBJ databases">
        <title>Phylogenomic reconstructions and comparative analyses of Kickxellomycotina fungi.</title>
        <authorList>
            <person name="Reynolds N.K."/>
            <person name="Stajich J.E."/>
            <person name="Barry K."/>
            <person name="Grigoriev I.V."/>
            <person name="Crous P."/>
            <person name="Smith M.E."/>
        </authorList>
    </citation>
    <scope>NUCLEOTIDE SEQUENCE</scope>
    <source>
        <strain evidence="6">BCRC 34381</strain>
    </source>
</reference>
<protein>
    <recommendedName>
        <fullName evidence="5">DNA 3'-5' helicase</fullName>
        <ecNumber evidence="5">5.6.2.4</ecNumber>
    </recommendedName>
</protein>